<reference evidence="5" key="2">
    <citation type="journal article" date="2018" name="ISME J.">
        <title>A dynamic microbial community with high functional redundancy inhabits the cold, oxic subseafloor aquifer.</title>
        <authorList>
            <person name="Tully B.J."/>
            <person name="Wheat C.G."/>
            <person name="Glazer B.T."/>
            <person name="Huber J.A."/>
        </authorList>
    </citation>
    <scope>NUCLEOTIDE SEQUENCE</scope>
    <source>
        <strain evidence="5">NORP83</strain>
    </source>
</reference>
<evidence type="ECO:0000256" key="2">
    <source>
        <dbReference type="PIRSR" id="PIRSR000103-1"/>
    </source>
</evidence>
<dbReference type="Pfam" id="PF09130">
    <property type="entry name" value="DUF1932"/>
    <property type="match status" value="1"/>
</dbReference>
<dbReference type="InterPro" id="IPR006115">
    <property type="entry name" value="6PGDH_NADP-bd"/>
</dbReference>
<evidence type="ECO:0000259" key="3">
    <source>
        <dbReference type="Pfam" id="PF03446"/>
    </source>
</evidence>
<name>A0A2A4Z8P4_9PROT</name>
<dbReference type="InterPro" id="IPR013328">
    <property type="entry name" value="6PGD_dom2"/>
</dbReference>
<dbReference type="InterPro" id="IPR051265">
    <property type="entry name" value="HIBADH-related_NP60_sf"/>
</dbReference>
<dbReference type="PIRSF" id="PIRSF000103">
    <property type="entry name" value="HIBADH"/>
    <property type="match status" value="1"/>
</dbReference>
<feature type="domain" description="Phosphogluconate dehydrogenase NAD-binding putative C-terminal" evidence="4">
    <location>
        <begin position="198"/>
        <end position="268"/>
    </location>
</feature>
<dbReference type="Gene3D" id="3.40.50.720">
    <property type="entry name" value="NAD(P)-binding Rossmann-like Domain"/>
    <property type="match status" value="1"/>
</dbReference>
<dbReference type="SUPFAM" id="SSF48179">
    <property type="entry name" value="6-phosphogluconate dehydrogenase C-terminal domain-like"/>
    <property type="match status" value="1"/>
</dbReference>
<protein>
    <submittedName>
        <fullName evidence="5">3-hydroxyisobutyrate dehydrogenase</fullName>
    </submittedName>
</protein>
<proteinExistence type="predicted"/>
<evidence type="ECO:0000256" key="1">
    <source>
        <dbReference type="ARBA" id="ARBA00023002"/>
    </source>
</evidence>
<feature type="domain" description="6-phosphogluconate dehydrogenase NADP-binding" evidence="3">
    <location>
        <begin position="25"/>
        <end position="129"/>
    </location>
</feature>
<dbReference type="PANTHER" id="PTHR43580">
    <property type="entry name" value="OXIDOREDUCTASE GLYR1-RELATED"/>
    <property type="match status" value="1"/>
</dbReference>
<dbReference type="Gene3D" id="1.10.1040.10">
    <property type="entry name" value="N-(1-d-carboxylethyl)-l-norvaline Dehydrogenase, domain 2"/>
    <property type="match status" value="1"/>
</dbReference>
<keyword evidence="1" id="KW-0560">Oxidoreductase</keyword>
<dbReference type="InterPro" id="IPR008927">
    <property type="entry name" value="6-PGluconate_DH-like_C_sf"/>
</dbReference>
<comment type="caution">
    <text evidence="5">The sequence shown here is derived from an EMBL/GenBank/DDBJ whole genome shotgun (WGS) entry which is preliminary data.</text>
</comment>
<evidence type="ECO:0000313" key="5">
    <source>
        <dbReference type="EMBL" id="PCJ03362.1"/>
    </source>
</evidence>
<dbReference type="InterPro" id="IPR015815">
    <property type="entry name" value="HIBADH-related"/>
</dbReference>
<dbReference type="AlphaFoldDB" id="A0A2A4Z8P4"/>
<dbReference type="SUPFAM" id="SSF51735">
    <property type="entry name" value="NAD(P)-binding Rossmann-fold domains"/>
    <property type="match status" value="1"/>
</dbReference>
<dbReference type="GO" id="GO:0050661">
    <property type="term" value="F:NADP binding"/>
    <property type="evidence" value="ECO:0007669"/>
    <property type="project" value="InterPro"/>
</dbReference>
<organism evidence="5">
    <name type="scientific">OCS116 cluster bacterium</name>
    <dbReference type="NCBI Taxonomy" id="2030921"/>
    <lineage>
        <taxon>Bacteria</taxon>
        <taxon>Pseudomonadati</taxon>
        <taxon>Pseudomonadota</taxon>
        <taxon>Alphaproteobacteria</taxon>
        <taxon>OCS116 cluster</taxon>
    </lineage>
</organism>
<dbReference type="PANTHER" id="PTHR43580:SF2">
    <property type="entry name" value="CYTOKINE-LIKE NUCLEAR FACTOR N-PAC"/>
    <property type="match status" value="1"/>
</dbReference>
<reference key="1">
    <citation type="submission" date="2017-08" db="EMBL/GenBank/DDBJ databases">
        <title>A dynamic microbial community with high functional redundancy inhabits the cold, oxic subseafloor aquifer.</title>
        <authorList>
            <person name="Tully B.J."/>
            <person name="Wheat C.G."/>
            <person name="Glazer B.T."/>
            <person name="Huber J.A."/>
        </authorList>
    </citation>
    <scope>NUCLEOTIDE SEQUENCE [LARGE SCALE GENOMIC DNA]</scope>
</reference>
<dbReference type="EMBL" id="NVUS01000002">
    <property type="protein sequence ID" value="PCJ03362.1"/>
    <property type="molecule type" value="Genomic_DNA"/>
</dbReference>
<accession>A0A2A4Z8P4</accession>
<feature type="active site" evidence="2">
    <location>
        <position position="177"/>
    </location>
</feature>
<gene>
    <name evidence="5" type="ORF">COB13_01680</name>
</gene>
<dbReference type="InterPro" id="IPR036291">
    <property type="entry name" value="NAD(P)-bd_dom_sf"/>
</dbReference>
<evidence type="ECO:0000259" key="4">
    <source>
        <dbReference type="Pfam" id="PF09130"/>
    </source>
</evidence>
<sequence>MPALPDIIFIGFGEAATAFAKGWRGANLTPSIKAYDVKTDDAALKDAKLADYKAQNVEGCVEAKAAITGATIIFSMVTADQAAEAAANTAQYIEQGQYYFDCNSCAPETKKTNAKLINAAGGRYVDVAVMAPVYPKMHQVPLLICGEYAQQAQDFFDKLDMKAEIVDGEIGQASSIKMVRSIMIKGLEALNAECLLAARKLGIDETILTSLEKSFPEFGWHKRSGYMLERMMQHGVRRAAEMREVALTVAQLGLNNSMAKATVEWQQLIGNMKLQAVGEEFETLSDQILDNMGDEK</sequence>
<dbReference type="Pfam" id="PF03446">
    <property type="entry name" value="NAD_binding_2"/>
    <property type="match status" value="1"/>
</dbReference>
<dbReference type="InterPro" id="IPR015814">
    <property type="entry name" value="Pgluconate_DH_NAD-bd_C"/>
</dbReference>
<dbReference type="GO" id="GO:0016491">
    <property type="term" value="F:oxidoreductase activity"/>
    <property type="evidence" value="ECO:0007669"/>
    <property type="project" value="UniProtKB-KW"/>
</dbReference>